<evidence type="ECO:0000313" key="1">
    <source>
        <dbReference type="EMBL" id="KAK8489414.1"/>
    </source>
</evidence>
<evidence type="ECO:0000313" key="2">
    <source>
        <dbReference type="Proteomes" id="UP001472677"/>
    </source>
</evidence>
<name>A0ABR2A8N0_9ROSI</name>
<sequence>MVDVENETVLEKRVGKDDCAVIEQSIENLNGLLGEKEKSGSINLISVPIIDGENVNKFRIEAESQKSDMGLQNCSWAAVVSEDIKNQRENGVGLNQK</sequence>
<reference evidence="1 2" key="1">
    <citation type="journal article" date="2024" name="G3 (Bethesda)">
        <title>Genome assembly of Hibiscus sabdariffa L. provides insights into metabolisms of medicinal natural products.</title>
        <authorList>
            <person name="Kim T."/>
        </authorList>
    </citation>
    <scope>NUCLEOTIDE SEQUENCE [LARGE SCALE GENOMIC DNA]</scope>
    <source>
        <strain evidence="1">TK-2024</strain>
        <tissue evidence="1">Old leaves</tissue>
    </source>
</reference>
<proteinExistence type="predicted"/>
<accession>A0ABR2A8N0</accession>
<dbReference type="Proteomes" id="UP001472677">
    <property type="component" value="Unassembled WGS sequence"/>
</dbReference>
<protein>
    <submittedName>
        <fullName evidence="1">Uncharacterized protein</fullName>
    </submittedName>
</protein>
<comment type="caution">
    <text evidence="1">The sequence shown here is derived from an EMBL/GenBank/DDBJ whole genome shotgun (WGS) entry which is preliminary data.</text>
</comment>
<gene>
    <name evidence="1" type="ORF">V6N12_037557</name>
</gene>
<dbReference type="EMBL" id="JBBPBM010000924">
    <property type="protein sequence ID" value="KAK8489414.1"/>
    <property type="molecule type" value="Genomic_DNA"/>
</dbReference>
<keyword evidence="2" id="KW-1185">Reference proteome</keyword>
<organism evidence="1 2">
    <name type="scientific">Hibiscus sabdariffa</name>
    <name type="common">roselle</name>
    <dbReference type="NCBI Taxonomy" id="183260"/>
    <lineage>
        <taxon>Eukaryota</taxon>
        <taxon>Viridiplantae</taxon>
        <taxon>Streptophyta</taxon>
        <taxon>Embryophyta</taxon>
        <taxon>Tracheophyta</taxon>
        <taxon>Spermatophyta</taxon>
        <taxon>Magnoliopsida</taxon>
        <taxon>eudicotyledons</taxon>
        <taxon>Gunneridae</taxon>
        <taxon>Pentapetalae</taxon>
        <taxon>rosids</taxon>
        <taxon>malvids</taxon>
        <taxon>Malvales</taxon>
        <taxon>Malvaceae</taxon>
        <taxon>Malvoideae</taxon>
        <taxon>Hibiscus</taxon>
    </lineage>
</organism>